<dbReference type="GO" id="GO:0006397">
    <property type="term" value="P:mRNA processing"/>
    <property type="evidence" value="ECO:0007669"/>
    <property type="project" value="UniProtKB-KW"/>
</dbReference>
<protein>
    <recommendedName>
        <fullName evidence="4">CCHC-type domain-containing protein</fullName>
    </recommendedName>
</protein>
<gene>
    <name evidence="2" type="ORF">O181_056519</name>
</gene>
<sequence>MSPSPARRNKDPPPLFKEMILNAKKTRCDIESASEIDIEMETDETLDYSKKFMNMMENIINRLNKIEEDRKIDDQTRVTNESSKPPQNERDILNKLIAKNEELTLQIEELHRIIAGNNNKKAPKQQTYAERLGNNKEDLQPTRQLHPLPPPPNKFINLLKQGNVLIRVKNEGEKPFQHMGAEQIAKKVEEALDKIQASINNEKISIKSVIKYNSGDIRFFTKNKAQANWMLENRHKWTHIADPLFIKSQALFPVLLHSVPTFFDIKDEVDIQEFCNENSIPRDCIKKLRWVGDPITQEKSNGSMIIHLSEKELARELIRCHLAFKRIHIKPTPYQAGPPQCYNCLKLGHIAHFCKNKPTCAKCGKDHNTKTCKKANS</sequence>
<dbReference type="SUPFAM" id="SSF57756">
    <property type="entry name" value="Retrovirus zinc finger-like domains"/>
    <property type="match status" value="1"/>
</dbReference>
<proteinExistence type="predicted"/>
<keyword evidence="1" id="KW-0507">mRNA processing</keyword>
<dbReference type="Proteomes" id="UP000765509">
    <property type="component" value="Unassembled WGS sequence"/>
</dbReference>
<organism evidence="2 3">
    <name type="scientific">Austropuccinia psidii MF-1</name>
    <dbReference type="NCBI Taxonomy" id="1389203"/>
    <lineage>
        <taxon>Eukaryota</taxon>
        <taxon>Fungi</taxon>
        <taxon>Dikarya</taxon>
        <taxon>Basidiomycota</taxon>
        <taxon>Pucciniomycotina</taxon>
        <taxon>Pucciniomycetes</taxon>
        <taxon>Pucciniales</taxon>
        <taxon>Sphaerophragmiaceae</taxon>
        <taxon>Austropuccinia</taxon>
    </lineage>
</organism>
<dbReference type="EMBL" id="AVOT02025495">
    <property type="protein sequence ID" value="MBW0516804.1"/>
    <property type="molecule type" value="Genomic_DNA"/>
</dbReference>
<dbReference type="OrthoDB" id="7430508at2759"/>
<dbReference type="InterPro" id="IPR036875">
    <property type="entry name" value="Znf_CCHC_sf"/>
</dbReference>
<comment type="caution">
    <text evidence="2">The sequence shown here is derived from an EMBL/GenBank/DDBJ whole genome shotgun (WGS) entry which is preliminary data.</text>
</comment>
<accession>A0A9Q3HVQ9</accession>
<evidence type="ECO:0000313" key="3">
    <source>
        <dbReference type="Proteomes" id="UP000765509"/>
    </source>
</evidence>
<evidence type="ECO:0000256" key="1">
    <source>
        <dbReference type="ARBA" id="ARBA00022664"/>
    </source>
</evidence>
<dbReference type="GO" id="GO:0003676">
    <property type="term" value="F:nucleic acid binding"/>
    <property type="evidence" value="ECO:0007669"/>
    <property type="project" value="InterPro"/>
</dbReference>
<dbReference type="GO" id="GO:0008270">
    <property type="term" value="F:zinc ion binding"/>
    <property type="evidence" value="ECO:0007669"/>
    <property type="project" value="InterPro"/>
</dbReference>
<evidence type="ECO:0008006" key="4">
    <source>
        <dbReference type="Google" id="ProtNLM"/>
    </source>
</evidence>
<evidence type="ECO:0000313" key="2">
    <source>
        <dbReference type="EMBL" id="MBW0516804.1"/>
    </source>
</evidence>
<reference evidence="2" key="1">
    <citation type="submission" date="2021-03" db="EMBL/GenBank/DDBJ databases">
        <title>Draft genome sequence of rust myrtle Austropuccinia psidii MF-1, a brazilian biotype.</title>
        <authorList>
            <person name="Quecine M.C."/>
            <person name="Pachon D.M.R."/>
            <person name="Bonatelli M.L."/>
            <person name="Correr F.H."/>
            <person name="Franceschini L.M."/>
            <person name="Leite T.F."/>
            <person name="Margarido G.R.A."/>
            <person name="Almeida C.A."/>
            <person name="Ferrarezi J.A."/>
            <person name="Labate C.A."/>
        </authorList>
    </citation>
    <scope>NUCLEOTIDE SEQUENCE</scope>
    <source>
        <strain evidence="2">MF-1</strain>
    </source>
</reference>
<dbReference type="AlphaFoldDB" id="A0A9Q3HVQ9"/>
<dbReference type="Gene3D" id="4.10.60.10">
    <property type="entry name" value="Zinc finger, CCHC-type"/>
    <property type="match status" value="1"/>
</dbReference>
<keyword evidence="3" id="KW-1185">Reference proteome</keyword>
<name>A0A9Q3HVQ9_9BASI</name>